<reference evidence="9 10" key="1">
    <citation type="submission" date="2018-03" db="EMBL/GenBank/DDBJ databases">
        <title>Draft Genome Sequences of the Obligatory Marine Myxobacteria Enhygromyxa salina SWB007.</title>
        <authorList>
            <person name="Poehlein A."/>
            <person name="Moghaddam J.A."/>
            <person name="Harms H."/>
            <person name="Alanjari M."/>
            <person name="Koenig G.M."/>
            <person name="Daniel R."/>
            <person name="Schaeberle T.F."/>
        </authorList>
    </citation>
    <scope>NUCLEOTIDE SEQUENCE [LARGE SCALE GENOMIC DNA]</scope>
    <source>
        <strain evidence="9 10">SWB007</strain>
    </source>
</reference>
<dbReference type="InterPro" id="IPR003661">
    <property type="entry name" value="HisK_dim/P_dom"/>
</dbReference>
<evidence type="ECO:0000256" key="3">
    <source>
        <dbReference type="ARBA" id="ARBA00022553"/>
    </source>
</evidence>
<dbReference type="Proteomes" id="UP000238823">
    <property type="component" value="Unassembled WGS sequence"/>
</dbReference>
<evidence type="ECO:0000259" key="7">
    <source>
        <dbReference type="PROSITE" id="PS50109"/>
    </source>
</evidence>
<keyword evidence="5 9" id="KW-0418">Kinase</keyword>
<accession>A0A2S9YJX7</accession>
<dbReference type="SMART" id="SM00387">
    <property type="entry name" value="HATPase_c"/>
    <property type="match status" value="1"/>
</dbReference>
<dbReference type="InterPro" id="IPR036890">
    <property type="entry name" value="HATPase_C_sf"/>
</dbReference>
<feature type="modified residue" description="4-aspartylphosphate" evidence="6">
    <location>
        <position position="64"/>
    </location>
</feature>
<dbReference type="PANTHER" id="PTHR43547:SF2">
    <property type="entry name" value="HYBRID SIGNAL TRANSDUCTION HISTIDINE KINASE C"/>
    <property type="match status" value="1"/>
</dbReference>
<evidence type="ECO:0000256" key="6">
    <source>
        <dbReference type="PROSITE-ProRule" id="PRU00169"/>
    </source>
</evidence>
<evidence type="ECO:0000313" key="9">
    <source>
        <dbReference type="EMBL" id="PRQ05407.1"/>
    </source>
</evidence>
<dbReference type="InterPro" id="IPR011006">
    <property type="entry name" value="CheY-like_superfamily"/>
</dbReference>
<dbReference type="Gene3D" id="1.10.287.130">
    <property type="match status" value="1"/>
</dbReference>
<dbReference type="SUPFAM" id="SSF52172">
    <property type="entry name" value="CheY-like"/>
    <property type="match status" value="1"/>
</dbReference>
<evidence type="ECO:0000256" key="4">
    <source>
        <dbReference type="ARBA" id="ARBA00022679"/>
    </source>
</evidence>
<dbReference type="Pfam" id="PF00512">
    <property type="entry name" value="HisKA"/>
    <property type="match status" value="1"/>
</dbReference>
<evidence type="ECO:0000256" key="1">
    <source>
        <dbReference type="ARBA" id="ARBA00000085"/>
    </source>
</evidence>
<dbReference type="FunFam" id="3.30.565.10:FF:000006">
    <property type="entry name" value="Sensor histidine kinase WalK"/>
    <property type="match status" value="1"/>
</dbReference>
<dbReference type="PROSITE" id="PS50110">
    <property type="entry name" value="RESPONSE_REGULATORY"/>
    <property type="match status" value="1"/>
</dbReference>
<sequence>MTGTSSAVPPPLRVIVIDDDEIDRMAARRILEQLPLRVSIEEFESGETGLARLLAGDVDCVLLDYSLPGFDGFEVLARLDAAQIDVPVIMMTGIDGDEQLIVEALRNGAYDYLSKSRLQVATLWSKIRAVRRLHGARSQIRAAQTKLHSTIAQLRQAVAARDSVLAVVSHDLRGPLNNIQLSLGLLEADDPAARRMAIDSIERAVSRSNRLISDLLDVSQFESGGFELQLASIDARALVHSAVSEVAALAGQTRNELLVEIDEALAPVHGDRERLLQVLDNLLRNALKYGPNASELRVRVRVCSDDPRHAEFSVSDRGPGIDERDRGQVFERFWQADSRAKSSGSGLGLAIAKSIVEAHGGQIGVDQAIEGGARFYFTLPFVHAAKLEPPHA</sequence>
<comment type="catalytic activity">
    <reaction evidence="1">
        <text>ATP + protein L-histidine = ADP + protein N-phospho-L-histidine.</text>
        <dbReference type="EC" id="2.7.13.3"/>
    </reaction>
</comment>
<feature type="domain" description="Response regulatory" evidence="8">
    <location>
        <begin position="13"/>
        <end position="130"/>
    </location>
</feature>
<dbReference type="OrthoDB" id="5342753at2"/>
<protein>
    <recommendedName>
        <fullName evidence="2">histidine kinase</fullName>
        <ecNumber evidence="2">2.7.13.3</ecNumber>
    </recommendedName>
</protein>
<proteinExistence type="predicted"/>
<dbReference type="CDD" id="cd00075">
    <property type="entry name" value="HATPase"/>
    <property type="match status" value="1"/>
</dbReference>
<dbReference type="InterPro" id="IPR004358">
    <property type="entry name" value="Sig_transdc_His_kin-like_C"/>
</dbReference>
<evidence type="ECO:0000256" key="2">
    <source>
        <dbReference type="ARBA" id="ARBA00012438"/>
    </source>
</evidence>
<dbReference type="InterPro" id="IPR005467">
    <property type="entry name" value="His_kinase_dom"/>
</dbReference>
<dbReference type="EMBL" id="PVNL01000095">
    <property type="protein sequence ID" value="PRQ05407.1"/>
    <property type="molecule type" value="Genomic_DNA"/>
</dbReference>
<name>A0A2S9YJX7_9BACT</name>
<dbReference type="RefSeq" id="WP_106091560.1">
    <property type="nucleotide sequence ID" value="NZ_PVNL01000095.1"/>
</dbReference>
<dbReference type="Gene3D" id="3.30.565.10">
    <property type="entry name" value="Histidine kinase-like ATPase, C-terminal domain"/>
    <property type="match status" value="1"/>
</dbReference>
<dbReference type="Gene3D" id="3.40.50.2300">
    <property type="match status" value="1"/>
</dbReference>
<evidence type="ECO:0000256" key="5">
    <source>
        <dbReference type="ARBA" id="ARBA00022777"/>
    </source>
</evidence>
<dbReference type="PANTHER" id="PTHR43547">
    <property type="entry name" value="TWO-COMPONENT HISTIDINE KINASE"/>
    <property type="match status" value="1"/>
</dbReference>
<dbReference type="EC" id="2.7.13.3" evidence="2"/>
<comment type="caution">
    <text evidence="9">The sequence shown here is derived from an EMBL/GenBank/DDBJ whole genome shotgun (WGS) entry which is preliminary data.</text>
</comment>
<dbReference type="GO" id="GO:0000155">
    <property type="term" value="F:phosphorelay sensor kinase activity"/>
    <property type="evidence" value="ECO:0007669"/>
    <property type="project" value="InterPro"/>
</dbReference>
<dbReference type="SUPFAM" id="SSF55874">
    <property type="entry name" value="ATPase domain of HSP90 chaperone/DNA topoisomerase II/histidine kinase"/>
    <property type="match status" value="1"/>
</dbReference>
<dbReference type="InterPro" id="IPR003594">
    <property type="entry name" value="HATPase_dom"/>
</dbReference>
<evidence type="ECO:0000259" key="8">
    <source>
        <dbReference type="PROSITE" id="PS50110"/>
    </source>
</evidence>
<organism evidence="9 10">
    <name type="scientific">Enhygromyxa salina</name>
    <dbReference type="NCBI Taxonomy" id="215803"/>
    <lineage>
        <taxon>Bacteria</taxon>
        <taxon>Pseudomonadati</taxon>
        <taxon>Myxococcota</taxon>
        <taxon>Polyangia</taxon>
        <taxon>Nannocystales</taxon>
        <taxon>Nannocystaceae</taxon>
        <taxon>Enhygromyxa</taxon>
    </lineage>
</organism>
<dbReference type="CDD" id="cd00156">
    <property type="entry name" value="REC"/>
    <property type="match status" value="1"/>
</dbReference>
<keyword evidence="4 9" id="KW-0808">Transferase</keyword>
<gene>
    <name evidence="9" type="primary">yycG_2</name>
    <name evidence="9" type="ORF">ENSA7_46320</name>
</gene>
<dbReference type="PRINTS" id="PR00344">
    <property type="entry name" value="BCTRLSENSOR"/>
</dbReference>
<dbReference type="AlphaFoldDB" id="A0A2S9YJX7"/>
<feature type="domain" description="Histidine kinase" evidence="7">
    <location>
        <begin position="167"/>
        <end position="383"/>
    </location>
</feature>
<dbReference type="Pfam" id="PF02518">
    <property type="entry name" value="HATPase_c"/>
    <property type="match status" value="1"/>
</dbReference>
<dbReference type="PROSITE" id="PS50109">
    <property type="entry name" value="HIS_KIN"/>
    <property type="match status" value="1"/>
</dbReference>
<keyword evidence="3 6" id="KW-0597">Phosphoprotein</keyword>
<dbReference type="CDD" id="cd00082">
    <property type="entry name" value="HisKA"/>
    <property type="match status" value="1"/>
</dbReference>
<dbReference type="SMART" id="SM00388">
    <property type="entry name" value="HisKA"/>
    <property type="match status" value="1"/>
</dbReference>
<evidence type="ECO:0000313" key="10">
    <source>
        <dbReference type="Proteomes" id="UP000238823"/>
    </source>
</evidence>
<dbReference type="Pfam" id="PF00072">
    <property type="entry name" value="Response_reg"/>
    <property type="match status" value="1"/>
</dbReference>
<dbReference type="SMART" id="SM00448">
    <property type="entry name" value="REC"/>
    <property type="match status" value="1"/>
</dbReference>
<dbReference type="InterPro" id="IPR001789">
    <property type="entry name" value="Sig_transdc_resp-reg_receiver"/>
</dbReference>